<proteinExistence type="predicted"/>
<accession>R6TTS0</accession>
<reference evidence="2" key="1">
    <citation type="submission" date="2012-11" db="EMBL/GenBank/DDBJ databases">
        <title>Dependencies among metagenomic species, viruses, plasmids and units of genetic variation.</title>
        <authorList>
            <person name="Nielsen H.B."/>
            <person name="Almeida M."/>
            <person name="Juncker A.S."/>
            <person name="Rasmussen S."/>
            <person name="Li J."/>
            <person name="Sunagawa S."/>
            <person name="Plichta D."/>
            <person name="Gautier L."/>
            <person name="Le Chatelier E."/>
            <person name="Peletier E."/>
            <person name="Bonde I."/>
            <person name="Nielsen T."/>
            <person name="Manichanh C."/>
            <person name="Arumugam M."/>
            <person name="Batto J."/>
            <person name="Santos M.B.Q.D."/>
            <person name="Blom N."/>
            <person name="Borruel N."/>
            <person name="Burgdorf K.S."/>
            <person name="Boumezbeur F."/>
            <person name="Casellas F."/>
            <person name="Dore J."/>
            <person name="Guarner F."/>
            <person name="Hansen T."/>
            <person name="Hildebrand F."/>
            <person name="Kaas R.S."/>
            <person name="Kennedy S."/>
            <person name="Kristiansen K."/>
            <person name="Kultima J.R."/>
            <person name="Leonard P."/>
            <person name="Levenez F."/>
            <person name="Lund O."/>
            <person name="Moumen B."/>
            <person name="Le Paslier D."/>
            <person name="Pons N."/>
            <person name="Pedersen O."/>
            <person name="Prifti E."/>
            <person name="Qin J."/>
            <person name="Raes J."/>
            <person name="Tap J."/>
            <person name="Tims S."/>
            <person name="Ussery D.W."/>
            <person name="Yamada T."/>
            <person name="MetaHit consortium"/>
            <person name="Renault P."/>
            <person name="Sicheritz-Ponten T."/>
            <person name="Bork P."/>
            <person name="Wang J."/>
            <person name="Brunak S."/>
            <person name="Ehrlich S.D."/>
        </authorList>
    </citation>
    <scope>NUCLEOTIDE SEQUENCE [LARGE SCALE GENOMIC DNA]</scope>
</reference>
<protein>
    <submittedName>
        <fullName evidence="2">Uncharacterized protein</fullName>
    </submittedName>
</protein>
<evidence type="ECO:0000256" key="1">
    <source>
        <dbReference type="SAM" id="MobiDB-lite"/>
    </source>
</evidence>
<sequence length="268" mass="30498">MKPVGHFPHVGLHDYIILPLARADYACDHRVYTVAVRVAEPLAQVGRNILRTEDPGTAGIVDIVIYVCNMVGFKNHPTLKSRCTAGRMVKYPVPHLIGQVELFELFHHPYALIVMGKRGIVALSQHPLPRVTERRVTEIMPQRNSLRKVLIQPQSPRNRPCDLTYLKRVGEPRPVMVSLRRKKDLCLVHQPPEGFRVNDPVPVALKLSAEVAFVYRIIASPRVLGEKSEFRKGIPLSFVNQLTDRHNRPPAHTNNNINIRKNRKYSSF</sequence>
<evidence type="ECO:0000313" key="2">
    <source>
        <dbReference type="EMBL" id="CDC73209.1"/>
    </source>
</evidence>
<comment type="caution">
    <text evidence="2">The sequence shown here is derived from an EMBL/GenBank/DDBJ whole genome shotgun (WGS) entry which is preliminary data.</text>
</comment>
<dbReference type="EMBL" id="CBFW010000151">
    <property type="protein sequence ID" value="CDC73209.1"/>
    <property type="molecule type" value="Genomic_DNA"/>
</dbReference>
<gene>
    <name evidence="2" type="ORF">BN580_01176</name>
</gene>
<name>R6TTS0_9BACT</name>
<dbReference type="AlphaFoldDB" id="R6TTS0"/>
<organism evidence="2 3">
    <name type="scientific">Candidatus Colimorpha enterica</name>
    <dbReference type="NCBI Taxonomy" id="3083063"/>
    <lineage>
        <taxon>Bacteria</taxon>
        <taxon>Pseudomonadati</taxon>
        <taxon>Bacteroidota</taxon>
        <taxon>Bacteroidia</taxon>
        <taxon>Bacteroidales</taxon>
        <taxon>Candidatus Colimorpha</taxon>
    </lineage>
</organism>
<dbReference type="Proteomes" id="UP000017938">
    <property type="component" value="Unassembled WGS sequence"/>
</dbReference>
<evidence type="ECO:0000313" key="3">
    <source>
        <dbReference type="Proteomes" id="UP000017938"/>
    </source>
</evidence>
<feature type="region of interest" description="Disordered" evidence="1">
    <location>
        <begin position="244"/>
        <end position="268"/>
    </location>
</feature>